<reference evidence="7 8" key="1">
    <citation type="submission" date="2024-10" db="EMBL/GenBank/DDBJ databases">
        <title>The Natural Products Discovery Center: Release of the First 8490 Sequenced Strains for Exploring Actinobacteria Biosynthetic Diversity.</title>
        <authorList>
            <person name="Kalkreuter E."/>
            <person name="Kautsar S.A."/>
            <person name="Yang D."/>
            <person name="Bader C.D."/>
            <person name="Teijaro C.N."/>
            <person name="Fluegel L."/>
            <person name="Davis C.M."/>
            <person name="Simpson J.R."/>
            <person name="Lauterbach L."/>
            <person name="Steele A.D."/>
            <person name="Gui C."/>
            <person name="Meng S."/>
            <person name="Li G."/>
            <person name="Viehrig K."/>
            <person name="Ye F."/>
            <person name="Su P."/>
            <person name="Kiefer A.F."/>
            <person name="Nichols A."/>
            <person name="Cepeda A.J."/>
            <person name="Yan W."/>
            <person name="Fan B."/>
            <person name="Jiang Y."/>
            <person name="Adhikari A."/>
            <person name="Zheng C.-J."/>
            <person name="Schuster L."/>
            <person name="Cowan T.M."/>
            <person name="Smanski M.J."/>
            <person name="Chevrette M.G."/>
            <person name="De Carvalho L.P.S."/>
            <person name="Shen B."/>
        </authorList>
    </citation>
    <scope>NUCLEOTIDE SEQUENCE [LARGE SCALE GENOMIC DNA]</scope>
    <source>
        <strain evidence="7 8">NPDC020568</strain>
    </source>
</reference>
<feature type="transmembrane region" description="Helical" evidence="6">
    <location>
        <begin position="152"/>
        <end position="177"/>
    </location>
</feature>
<gene>
    <name evidence="7" type="ORF">ACH4WX_02685</name>
</gene>
<evidence type="ECO:0000256" key="3">
    <source>
        <dbReference type="ARBA" id="ARBA00022692"/>
    </source>
</evidence>
<keyword evidence="2" id="KW-1003">Cell membrane</keyword>
<dbReference type="Proteomes" id="UP001611263">
    <property type="component" value="Unassembled WGS sequence"/>
</dbReference>
<feature type="transmembrane region" description="Helical" evidence="6">
    <location>
        <begin position="6"/>
        <end position="29"/>
    </location>
</feature>
<feature type="transmembrane region" description="Helical" evidence="6">
    <location>
        <begin position="41"/>
        <end position="65"/>
    </location>
</feature>
<evidence type="ECO:0000313" key="7">
    <source>
        <dbReference type="EMBL" id="MFI1459611.1"/>
    </source>
</evidence>
<keyword evidence="8" id="KW-1185">Reference proteome</keyword>
<dbReference type="Pfam" id="PF01810">
    <property type="entry name" value="LysE"/>
    <property type="match status" value="1"/>
</dbReference>
<evidence type="ECO:0000256" key="1">
    <source>
        <dbReference type="ARBA" id="ARBA00004651"/>
    </source>
</evidence>
<dbReference type="PANTHER" id="PTHR30086">
    <property type="entry name" value="ARGININE EXPORTER PROTEIN ARGO"/>
    <property type="match status" value="1"/>
</dbReference>
<comment type="caution">
    <text evidence="7">The sequence shown here is derived from an EMBL/GenBank/DDBJ whole genome shotgun (WGS) entry which is preliminary data.</text>
</comment>
<evidence type="ECO:0000256" key="6">
    <source>
        <dbReference type="SAM" id="Phobius"/>
    </source>
</evidence>
<evidence type="ECO:0000256" key="2">
    <source>
        <dbReference type="ARBA" id="ARBA00022475"/>
    </source>
</evidence>
<feature type="transmembrane region" description="Helical" evidence="6">
    <location>
        <begin position="120"/>
        <end position="140"/>
    </location>
</feature>
<dbReference type="PANTHER" id="PTHR30086:SF20">
    <property type="entry name" value="ARGININE EXPORTER PROTEIN ARGO-RELATED"/>
    <property type="match status" value="1"/>
</dbReference>
<comment type="subcellular location">
    <subcellularLocation>
        <location evidence="1">Cell membrane</location>
        <topology evidence="1">Multi-pass membrane protein</topology>
    </subcellularLocation>
</comment>
<protein>
    <submittedName>
        <fullName evidence="7">LysE family translocator</fullName>
    </submittedName>
</protein>
<keyword evidence="3 6" id="KW-0812">Transmembrane</keyword>
<feature type="transmembrane region" description="Helical" evidence="6">
    <location>
        <begin position="189"/>
        <end position="207"/>
    </location>
</feature>
<dbReference type="EMBL" id="JBIRUQ010000001">
    <property type="protein sequence ID" value="MFI1459611.1"/>
    <property type="molecule type" value="Genomic_DNA"/>
</dbReference>
<accession>A0ABW7TF07</accession>
<dbReference type="GeneID" id="93506143"/>
<evidence type="ECO:0000256" key="5">
    <source>
        <dbReference type="ARBA" id="ARBA00023136"/>
    </source>
</evidence>
<evidence type="ECO:0000256" key="4">
    <source>
        <dbReference type="ARBA" id="ARBA00022989"/>
    </source>
</evidence>
<keyword evidence="4 6" id="KW-1133">Transmembrane helix</keyword>
<dbReference type="InterPro" id="IPR001123">
    <property type="entry name" value="LeuE-type"/>
</dbReference>
<sequence length="215" mass="21805">MSAAGQYAAFAVVMLFIAVSPGPDMAVIISRALTGWTAGAAATLGVAAGMFVWVLAAVTGIAALLAASAQAFTVVKVAGALYLVYLGVRALLAARRRGDVPGAEAPVRPGTPLDNAVRGFLSNILNAKAAVLFVALIPQFVPTGGVGVAEAITLPLIAAVVVTVWYLMLTTTVAALHRKFADSSVWRRIDTVVGAALVAVGIGVLFGDHPRASAG</sequence>
<keyword evidence="5 6" id="KW-0472">Membrane</keyword>
<organism evidence="7 8">
    <name type="scientific">Nocardia carnea</name>
    <dbReference type="NCBI Taxonomy" id="37328"/>
    <lineage>
        <taxon>Bacteria</taxon>
        <taxon>Bacillati</taxon>
        <taxon>Actinomycetota</taxon>
        <taxon>Actinomycetes</taxon>
        <taxon>Mycobacteriales</taxon>
        <taxon>Nocardiaceae</taxon>
        <taxon>Nocardia</taxon>
    </lineage>
</organism>
<proteinExistence type="predicted"/>
<evidence type="ECO:0000313" key="8">
    <source>
        <dbReference type="Proteomes" id="UP001611263"/>
    </source>
</evidence>
<name>A0ABW7TF07_9NOCA</name>
<dbReference type="RefSeq" id="WP_033241441.1">
    <property type="nucleotide sequence ID" value="NZ_JBIRUQ010000001.1"/>
</dbReference>